<keyword evidence="4 5" id="KW-0472">Membrane</keyword>
<dbReference type="Proteomes" id="UP000254939">
    <property type="component" value="Unassembled WGS sequence"/>
</dbReference>
<dbReference type="GO" id="GO:0004671">
    <property type="term" value="F:protein C-terminal S-isoprenylcysteine carboxyl O-methyltransferase activity"/>
    <property type="evidence" value="ECO:0007669"/>
    <property type="project" value="InterPro"/>
</dbReference>
<evidence type="ECO:0000313" key="6">
    <source>
        <dbReference type="EMBL" id="RDJ15461.1"/>
    </source>
</evidence>
<name>A0A370KVG5_9HYPH</name>
<evidence type="ECO:0000313" key="7">
    <source>
        <dbReference type="Proteomes" id="UP000254939"/>
    </source>
</evidence>
<dbReference type="Pfam" id="PF04140">
    <property type="entry name" value="ICMT"/>
    <property type="match status" value="1"/>
</dbReference>
<evidence type="ECO:0000256" key="5">
    <source>
        <dbReference type="SAM" id="Phobius"/>
    </source>
</evidence>
<evidence type="ECO:0000256" key="4">
    <source>
        <dbReference type="ARBA" id="ARBA00023136"/>
    </source>
</evidence>
<dbReference type="EMBL" id="NAAC01000004">
    <property type="protein sequence ID" value="RDJ15461.1"/>
    <property type="molecule type" value="Genomic_DNA"/>
</dbReference>
<reference evidence="6 7" key="1">
    <citation type="submission" date="2017-03" db="EMBL/GenBank/DDBJ databases">
        <title>Genome analysis of Rhizobial strains effectives or ineffectives for nitrogen fixation isolated from bean seeds.</title>
        <authorList>
            <person name="Peralta H."/>
            <person name="Aguilar-Vera A."/>
            <person name="Mora Y."/>
            <person name="Vargas-Lagunas C."/>
            <person name="Girard L."/>
            <person name="Mora J."/>
        </authorList>
    </citation>
    <scope>NUCLEOTIDE SEQUENCE [LARGE SCALE GENOMIC DNA]</scope>
    <source>
        <strain evidence="6 7">CCGM3</strain>
    </source>
</reference>
<accession>A0A370KVG5</accession>
<keyword evidence="2 5" id="KW-0812">Transmembrane</keyword>
<protein>
    <recommendedName>
        <fullName evidence="8">Isoprenylcysteine carboxyl methyltransferase</fullName>
    </recommendedName>
</protein>
<organism evidence="6 7">
    <name type="scientific">Rhizobium grahamii</name>
    <dbReference type="NCBI Taxonomy" id="1120045"/>
    <lineage>
        <taxon>Bacteria</taxon>
        <taxon>Pseudomonadati</taxon>
        <taxon>Pseudomonadota</taxon>
        <taxon>Alphaproteobacteria</taxon>
        <taxon>Hyphomicrobiales</taxon>
        <taxon>Rhizobiaceae</taxon>
        <taxon>Rhizobium/Agrobacterium group</taxon>
        <taxon>Rhizobium</taxon>
    </lineage>
</organism>
<comment type="subcellular location">
    <subcellularLocation>
        <location evidence="1">Membrane</location>
        <topology evidence="1">Multi-pass membrane protein</topology>
    </subcellularLocation>
</comment>
<sequence length="166" mass="18340">MWPSVALLAFVTAQRLAELVLARRNTRVLLDSGAKEVAPEHYRYMVALHSCWIGGLWLLAIGRPIDPMWLAVFVVLQAGRLWVIGTLKGRWTTRIIVLPGAPLVSSGPYRFMTHPNYAVVAGEIAVLPLAFGLPVYAVVFSALNAAVLYVRIKAENEALRTAMFLK</sequence>
<gene>
    <name evidence="6" type="ORF">B5K06_03930</name>
</gene>
<proteinExistence type="predicted"/>
<dbReference type="AlphaFoldDB" id="A0A370KVG5"/>
<dbReference type="InterPro" id="IPR007269">
    <property type="entry name" value="ICMT_MeTrfase"/>
</dbReference>
<comment type="caution">
    <text evidence="6">The sequence shown here is derived from an EMBL/GenBank/DDBJ whole genome shotgun (WGS) entry which is preliminary data.</text>
</comment>
<feature type="transmembrane region" description="Helical" evidence="5">
    <location>
        <begin position="68"/>
        <end position="85"/>
    </location>
</feature>
<dbReference type="Gene3D" id="1.20.120.1630">
    <property type="match status" value="1"/>
</dbReference>
<evidence type="ECO:0000256" key="2">
    <source>
        <dbReference type="ARBA" id="ARBA00022692"/>
    </source>
</evidence>
<feature type="transmembrane region" description="Helical" evidence="5">
    <location>
        <begin position="124"/>
        <end position="150"/>
    </location>
</feature>
<keyword evidence="3 5" id="KW-1133">Transmembrane helix</keyword>
<evidence type="ECO:0000256" key="3">
    <source>
        <dbReference type="ARBA" id="ARBA00022989"/>
    </source>
</evidence>
<dbReference type="RefSeq" id="WP_114711543.1">
    <property type="nucleotide sequence ID" value="NZ_KZ857258.1"/>
</dbReference>
<dbReference type="GO" id="GO:0016020">
    <property type="term" value="C:membrane"/>
    <property type="evidence" value="ECO:0007669"/>
    <property type="project" value="UniProtKB-SubCell"/>
</dbReference>
<evidence type="ECO:0008006" key="8">
    <source>
        <dbReference type="Google" id="ProtNLM"/>
    </source>
</evidence>
<dbReference type="OrthoDB" id="7203053at2"/>
<evidence type="ECO:0000256" key="1">
    <source>
        <dbReference type="ARBA" id="ARBA00004141"/>
    </source>
</evidence>